<evidence type="ECO:0000259" key="3">
    <source>
        <dbReference type="Pfam" id="PF03795"/>
    </source>
</evidence>
<keyword evidence="5" id="KW-1185">Reference proteome</keyword>
<name>A0A2P8D3I0_9ACTN</name>
<reference evidence="4 5" key="1">
    <citation type="submission" date="2018-03" db="EMBL/GenBank/DDBJ databases">
        <title>Genomic Encyclopedia of Archaeal and Bacterial Type Strains, Phase II (KMG-II): from individual species to whole genera.</title>
        <authorList>
            <person name="Goeker M."/>
        </authorList>
    </citation>
    <scope>NUCLEOTIDE SEQUENCE [LARGE SCALE GENOMIC DNA]</scope>
    <source>
        <strain evidence="4 5">DSM 45312</strain>
    </source>
</reference>
<evidence type="ECO:0000256" key="1">
    <source>
        <dbReference type="ARBA" id="ARBA00007689"/>
    </source>
</evidence>
<evidence type="ECO:0000313" key="4">
    <source>
        <dbReference type="EMBL" id="PSK91775.1"/>
    </source>
</evidence>
<dbReference type="InterPro" id="IPR005545">
    <property type="entry name" value="YCII"/>
</dbReference>
<sequence length="146" mass="15920">MRFMMIIKSNEDSEAGVMPTKEEIEAMGRYNEEMVKAGVMLAGEGLHPSSAGARVSFDGGKPSVTDGPFTESKELVAGFWLIQVKSKEEAVAWASRCPAPQQGPGGVIEIRQVFETTDFPEETLSPEEAARQNAMRADLERKNAGR</sequence>
<dbReference type="AlphaFoldDB" id="A0A2P8D3I0"/>
<feature type="compositionally biased region" description="Basic and acidic residues" evidence="2">
    <location>
        <begin position="137"/>
        <end position="146"/>
    </location>
</feature>
<dbReference type="PANTHER" id="PTHR35174:SF4">
    <property type="entry name" value="BLL7163 PROTEIN"/>
    <property type="match status" value="1"/>
</dbReference>
<evidence type="ECO:0000256" key="2">
    <source>
        <dbReference type="SAM" id="MobiDB-lite"/>
    </source>
</evidence>
<dbReference type="InterPro" id="IPR011008">
    <property type="entry name" value="Dimeric_a/b-barrel"/>
</dbReference>
<dbReference type="SUPFAM" id="SSF54909">
    <property type="entry name" value="Dimeric alpha+beta barrel"/>
    <property type="match status" value="1"/>
</dbReference>
<dbReference type="Proteomes" id="UP000240542">
    <property type="component" value="Unassembled WGS sequence"/>
</dbReference>
<feature type="region of interest" description="Disordered" evidence="2">
    <location>
        <begin position="118"/>
        <end position="146"/>
    </location>
</feature>
<dbReference type="Gene3D" id="3.30.70.1060">
    <property type="entry name" value="Dimeric alpha+beta barrel"/>
    <property type="match status" value="1"/>
</dbReference>
<dbReference type="Pfam" id="PF03795">
    <property type="entry name" value="YCII"/>
    <property type="match status" value="1"/>
</dbReference>
<evidence type="ECO:0000313" key="5">
    <source>
        <dbReference type="Proteomes" id="UP000240542"/>
    </source>
</evidence>
<dbReference type="PANTHER" id="PTHR35174">
    <property type="entry name" value="BLL7171 PROTEIN-RELATED"/>
    <property type="match status" value="1"/>
</dbReference>
<comment type="similarity">
    <text evidence="1">Belongs to the YciI family.</text>
</comment>
<feature type="domain" description="YCII-related" evidence="3">
    <location>
        <begin position="1"/>
        <end position="115"/>
    </location>
</feature>
<organism evidence="4 5">
    <name type="scientific">Murinocardiopsis flavida</name>
    <dbReference type="NCBI Taxonomy" id="645275"/>
    <lineage>
        <taxon>Bacteria</taxon>
        <taxon>Bacillati</taxon>
        <taxon>Actinomycetota</taxon>
        <taxon>Actinomycetes</taxon>
        <taxon>Streptosporangiales</taxon>
        <taxon>Nocardiopsidaceae</taxon>
        <taxon>Murinocardiopsis</taxon>
    </lineage>
</organism>
<dbReference type="EMBL" id="PYGA01000019">
    <property type="protein sequence ID" value="PSK91775.1"/>
    <property type="molecule type" value="Genomic_DNA"/>
</dbReference>
<comment type="caution">
    <text evidence="4">The sequence shown here is derived from an EMBL/GenBank/DDBJ whole genome shotgun (WGS) entry which is preliminary data.</text>
</comment>
<proteinExistence type="inferred from homology"/>
<protein>
    <recommendedName>
        <fullName evidence="3">YCII-related domain-containing protein</fullName>
    </recommendedName>
</protein>
<gene>
    <name evidence="4" type="ORF">CLV63_11956</name>
</gene>
<dbReference type="OrthoDB" id="668782at2"/>
<accession>A0A2P8D3I0</accession>